<evidence type="ECO:0000259" key="1">
    <source>
        <dbReference type="Pfam" id="PF06985"/>
    </source>
</evidence>
<dbReference type="Proteomes" id="UP001175353">
    <property type="component" value="Unassembled WGS sequence"/>
</dbReference>
<keyword evidence="3" id="KW-1185">Reference proteome</keyword>
<protein>
    <recommendedName>
        <fullName evidence="1">Heterokaryon incompatibility domain-containing protein</fullName>
    </recommendedName>
</protein>
<accession>A0AAN6JZB8</accession>
<proteinExistence type="predicted"/>
<gene>
    <name evidence="2" type="ORF">LTR91_025481</name>
</gene>
<dbReference type="PANTHER" id="PTHR24148:SF73">
    <property type="entry name" value="HET DOMAIN PROTEIN (AFU_ORTHOLOGUE AFUA_8G01020)"/>
    <property type="match status" value="1"/>
</dbReference>
<evidence type="ECO:0000313" key="2">
    <source>
        <dbReference type="EMBL" id="KAK0950687.1"/>
    </source>
</evidence>
<feature type="domain" description="Heterokaryon incompatibility" evidence="1">
    <location>
        <begin position="13"/>
        <end position="178"/>
    </location>
</feature>
<comment type="caution">
    <text evidence="2">The sequence shown here is derived from an EMBL/GenBank/DDBJ whole genome shotgun (WGS) entry which is preliminary data.</text>
</comment>
<dbReference type="PANTHER" id="PTHR24148">
    <property type="entry name" value="ANKYRIN REPEAT DOMAIN-CONTAINING PROTEIN 39 HOMOLOG-RELATED"/>
    <property type="match status" value="1"/>
</dbReference>
<dbReference type="Pfam" id="PF26639">
    <property type="entry name" value="Het-6_barrel"/>
    <property type="match status" value="1"/>
</dbReference>
<dbReference type="InterPro" id="IPR052895">
    <property type="entry name" value="HetReg/Transcr_Mod"/>
</dbReference>
<reference evidence="2" key="1">
    <citation type="submission" date="2023-06" db="EMBL/GenBank/DDBJ databases">
        <title>Black Yeasts Isolated from many extreme environments.</title>
        <authorList>
            <person name="Coleine C."/>
            <person name="Stajich J.E."/>
            <person name="Selbmann L."/>
        </authorList>
    </citation>
    <scope>NUCLEOTIDE SEQUENCE</scope>
    <source>
        <strain evidence="2">CCFEE 5200</strain>
    </source>
</reference>
<dbReference type="EMBL" id="JAUJLE010000791">
    <property type="protein sequence ID" value="KAK0950687.1"/>
    <property type="molecule type" value="Genomic_DNA"/>
</dbReference>
<sequence length="435" mass="47593">MTSVDLGNDPLPYNALSYTWGDPIPVSSCQPARYTDVCDVTVNGHYKTVTPNLYHALLRMRSDVVRDSPAHPAWLWIDAICINQDDLQEKTVQVCQMRNIYRQARHVGAWLGEADEHTELAYTVVRTIAAIPERSYTDHAALTLPRLIEKLGISDIAVTALVALLSRAWFARVWVVQEAMLAKDLSLVCGEHVLGYNDISNGMAYIAKTDLWLKLAMHVITFTTAANQAGGREVPVLGAVFGALAGLGVAVTAGHIHPGLVTIFGRGMGATDSRDHVYGLLGLAEEARANYTGADQYDARPPRISYASDNTVGMVECITEVATPFDVYLGTSGLRALVEFMRSGEMVALMEIFNLLSDRFRHTRRYCRTATGRLGLAAESTTSGDELWVLPNGYCPIVVRKADDESRSVVGEAYVHGVMRGEAAASLTWEESNLT</sequence>
<dbReference type="Pfam" id="PF06985">
    <property type="entry name" value="HET"/>
    <property type="match status" value="1"/>
</dbReference>
<organism evidence="2 3">
    <name type="scientific">Friedmanniomyces endolithicus</name>
    <dbReference type="NCBI Taxonomy" id="329885"/>
    <lineage>
        <taxon>Eukaryota</taxon>
        <taxon>Fungi</taxon>
        <taxon>Dikarya</taxon>
        <taxon>Ascomycota</taxon>
        <taxon>Pezizomycotina</taxon>
        <taxon>Dothideomycetes</taxon>
        <taxon>Dothideomycetidae</taxon>
        <taxon>Mycosphaerellales</taxon>
        <taxon>Teratosphaeriaceae</taxon>
        <taxon>Friedmanniomyces</taxon>
    </lineage>
</organism>
<dbReference type="InterPro" id="IPR010730">
    <property type="entry name" value="HET"/>
</dbReference>
<evidence type="ECO:0000313" key="3">
    <source>
        <dbReference type="Proteomes" id="UP001175353"/>
    </source>
</evidence>
<name>A0AAN6JZB8_9PEZI</name>
<dbReference type="AlphaFoldDB" id="A0AAN6JZB8"/>